<feature type="non-terminal residue" evidence="1">
    <location>
        <position position="1"/>
    </location>
</feature>
<evidence type="ECO:0000313" key="2">
    <source>
        <dbReference type="Proteomes" id="UP000828251"/>
    </source>
</evidence>
<organism evidence="1 2">
    <name type="scientific">Gossypium stocksii</name>
    <dbReference type="NCBI Taxonomy" id="47602"/>
    <lineage>
        <taxon>Eukaryota</taxon>
        <taxon>Viridiplantae</taxon>
        <taxon>Streptophyta</taxon>
        <taxon>Embryophyta</taxon>
        <taxon>Tracheophyta</taxon>
        <taxon>Spermatophyta</taxon>
        <taxon>Magnoliopsida</taxon>
        <taxon>eudicotyledons</taxon>
        <taxon>Gunneridae</taxon>
        <taxon>Pentapetalae</taxon>
        <taxon>rosids</taxon>
        <taxon>malvids</taxon>
        <taxon>Malvales</taxon>
        <taxon>Malvaceae</taxon>
        <taxon>Malvoideae</taxon>
        <taxon>Gossypium</taxon>
    </lineage>
</organism>
<comment type="caution">
    <text evidence="1">The sequence shown here is derived from an EMBL/GenBank/DDBJ whole genome shotgun (WGS) entry which is preliminary data.</text>
</comment>
<keyword evidence="2" id="KW-1185">Reference proteome</keyword>
<dbReference type="AlphaFoldDB" id="A0A9D3ZJP5"/>
<dbReference type="OrthoDB" id="1000481at2759"/>
<name>A0A9D3ZJP5_9ROSI</name>
<feature type="non-terminal residue" evidence="1">
    <location>
        <position position="65"/>
    </location>
</feature>
<protein>
    <recommendedName>
        <fullName evidence="3">Reverse transcriptase domain-containing protein</fullName>
    </recommendedName>
</protein>
<evidence type="ECO:0008006" key="3">
    <source>
        <dbReference type="Google" id="ProtNLM"/>
    </source>
</evidence>
<dbReference type="EMBL" id="JAIQCV010000012">
    <property type="protein sequence ID" value="KAH1040003.1"/>
    <property type="molecule type" value="Genomic_DNA"/>
</dbReference>
<dbReference type="Proteomes" id="UP000828251">
    <property type="component" value="Unassembled WGS sequence"/>
</dbReference>
<accession>A0A9D3ZJP5</accession>
<sequence length="65" mass="7686">IIMECLTTVSMQIQWDRKPSAEFFPSKGIRQVYPMSPYIFVLCMEKLRKLIHNSVDNKAWKLIVL</sequence>
<reference evidence="1 2" key="1">
    <citation type="journal article" date="2021" name="Plant Biotechnol. J.">
        <title>Multi-omics assisted identification of the key and species-specific regulatory components of drought-tolerant mechanisms in Gossypium stocksii.</title>
        <authorList>
            <person name="Yu D."/>
            <person name="Ke L."/>
            <person name="Zhang D."/>
            <person name="Wu Y."/>
            <person name="Sun Y."/>
            <person name="Mei J."/>
            <person name="Sun J."/>
            <person name="Sun Y."/>
        </authorList>
    </citation>
    <scope>NUCLEOTIDE SEQUENCE [LARGE SCALE GENOMIC DNA]</scope>
    <source>
        <strain evidence="2">cv. E1</strain>
        <tissue evidence="1">Leaf</tissue>
    </source>
</reference>
<proteinExistence type="predicted"/>
<gene>
    <name evidence="1" type="ORF">J1N35_041746</name>
</gene>
<evidence type="ECO:0000313" key="1">
    <source>
        <dbReference type="EMBL" id="KAH1040003.1"/>
    </source>
</evidence>